<comment type="caution">
    <text evidence="1">The sequence shown here is derived from an EMBL/GenBank/DDBJ whole genome shotgun (WGS) entry which is preliminary data.</text>
</comment>
<accession>A0ACC3S4J8</accession>
<dbReference type="EMBL" id="JAMKPW020000042">
    <property type="protein sequence ID" value="KAK8195920.1"/>
    <property type="molecule type" value="Genomic_DNA"/>
</dbReference>
<evidence type="ECO:0000313" key="1">
    <source>
        <dbReference type="EMBL" id="KAK8195920.1"/>
    </source>
</evidence>
<dbReference type="Proteomes" id="UP001320706">
    <property type="component" value="Unassembled WGS sequence"/>
</dbReference>
<gene>
    <name evidence="1" type="ORF">M8818_007071</name>
</gene>
<name>A0ACC3S4J8_9PEZI</name>
<sequence>MSAVSAPSAKMQPAQDANIRVMTALSYLENAAILSTCTASRHGCAKSPVRESARCVGKFSRPRVERAVEVTPSKTLRYAHCITMGTLLGPPFALIRTNLDS</sequence>
<proteinExistence type="predicted"/>
<evidence type="ECO:0000313" key="2">
    <source>
        <dbReference type="Proteomes" id="UP001320706"/>
    </source>
</evidence>
<organism evidence="1 2">
    <name type="scientific">Zalaria obscura</name>
    <dbReference type="NCBI Taxonomy" id="2024903"/>
    <lineage>
        <taxon>Eukaryota</taxon>
        <taxon>Fungi</taxon>
        <taxon>Dikarya</taxon>
        <taxon>Ascomycota</taxon>
        <taxon>Pezizomycotina</taxon>
        <taxon>Dothideomycetes</taxon>
        <taxon>Dothideomycetidae</taxon>
        <taxon>Dothideales</taxon>
        <taxon>Zalariaceae</taxon>
        <taxon>Zalaria</taxon>
    </lineage>
</organism>
<protein>
    <submittedName>
        <fullName evidence="1">Uncharacterized protein</fullName>
    </submittedName>
</protein>
<reference evidence="1" key="1">
    <citation type="submission" date="2024-02" db="EMBL/GenBank/DDBJ databases">
        <title>Metagenome Assembled Genome of Zalaria obscura JY119.</title>
        <authorList>
            <person name="Vighnesh L."/>
            <person name="Jagadeeshwari U."/>
            <person name="Venkata Ramana C."/>
            <person name="Sasikala C."/>
        </authorList>
    </citation>
    <scope>NUCLEOTIDE SEQUENCE</scope>
    <source>
        <strain evidence="1">JY119</strain>
    </source>
</reference>
<keyword evidence="2" id="KW-1185">Reference proteome</keyword>